<reference evidence="1" key="1">
    <citation type="submission" date="2014-09" db="EMBL/GenBank/DDBJ databases">
        <title>Genome sequence of the luminous mushroom Mycena chlorophos for searching fungal bioluminescence genes.</title>
        <authorList>
            <person name="Tanaka Y."/>
            <person name="Kasuga D."/>
            <person name="Oba Y."/>
            <person name="Hase S."/>
            <person name="Sato K."/>
            <person name="Oba Y."/>
            <person name="Sakakibara Y."/>
        </authorList>
    </citation>
    <scope>NUCLEOTIDE SEQUENCE</scope>
</reference>
<dbReference type="Gene3D" id="1.10.506.10">
    <property type="entry name" value="GTPase Activation - p120gap, domain 1"/>
    <property type="match status" value="1"/>
</dbReference>
<organism evidence="1 2">
    <name type="scientific">Mycena chlorophos</name>
    <name type="common">Agaric fungus</name>
    <name type="synonym">Agaricus chlorophos</name>
    <dbReference type="NCBI Taxonomy" id="658473"/>
    <lineage>
        <taxon>Eukaryota</taxon>
        <taxon>Fungi</taxon>
        <taxon>Dikarya</taxon>
        <taxon>Basidiomycota</taxon>
        <taxon>Agaricomycotina</taxon>
        <taxon>Agaricomycetes</taxon>
        <taxon>Agaricomycetidae</taxon>
        <taxon>Agaricales</taxon>
        <taxon>Marasmiineae</taxon>
        <taxon>Mycenaceae</taxon>
        <taxon>Mycena</taxon>
    </lineage>
</organism>
<gene>
    <name evidence="1" type="ORF">MCHLO_01706</name>
</gene>
<accession>A0ABQ0L0V4</accession>
<feature type="non-terminal residue" evidence="1">
    <location>
        <position position="259"/>
    </location>
</feature>
<evidence type="ECO:0000313" key="2">
    <source>
        <dbReference type="Proteomes" id="UP000815677"/>
    </source>
</evidence>
<dbReference type="Proteomes" id="UP000815677">
    <property type="component" value="Unassembled WGS sequence"/>
</dbReference>
<evidence type="ECO:0000313" key="1">
    <source>
        <dbReference type="EMBL" id="GAT44064.1"/>
    </source>
</evidence>
<name>A0ABQ0L0V4_MYCCL</name>
<protein>
    <submittedName>
        <fullName evidence="1">Uncharacterized protein</fullName>
    </submittedName>
</protein>
<proteinExistence type="predicted"/>
<dbReference type="InterPro" id="IPR008936">
    <property type="entry name" value="Rho_GTPase_activation_prot"/>
</dbReference>
<feature type="non-terminal residue" evidence="1">
    <location>
        <position position="1"/>
    </location>
</feature>
<sequence length="259" mass="27789">MHRYFHKHADKIGTELLSLSKLSEMDSSAMLGKHAWDELCGLLVELGTPLDIPKLSSASAGEHRDYVDLMGRYAHRSTEAVRGIFVETGSPMNKPAVFLFCLSKIDSKCSTSSFLCIISSRPLPFPSTETAHSTWSSTVPPSPVPPSCRCNGSSVPSSSLHAAPLQLRSAHSSVIELGAHVPPAVLAQLSYPASLEAEVGSQFSDDISKRLSQTQTRFPIALLVGETHLRITSVRAQAISPGLACRATEIIPLADVSDV</sequence>
<dbReference type="EMBL" id="DF839576">
    <property type="protein sequence ID" value="GAT44064.1"/>
    <property type="molecule type" value="Genomic_DNA"/>
</dbReference>
<keyword evidence="2" id="KW-1185">Reference proteome</keyword>